<gene>
    <name evidence="5" type="ORF">BpHYR1_051493</name>
</gene>
<feature type="domain" description="Caprin-1 dimerization" evidence="4">
    <location>
        <begin position="135"/>
        <end position="258"/>
    </location>
</feature>
<dbReference type="Pfam" id="PF18293">
    <property type="entry name" value="Caprin-1_dimer"/>
    <property type="match status" value="1"/>
</dbReference>
<feature type="region of interest" description="Disordered" evidence="3">
    <location>
        <begin position="381"/>
        <end position="503"/>
    </location>
</feature>
<accession>A0A3M7R8J9</accession>
<feature type="coiled-coil region" evidence="2">
    <location>
        <begin position="112"/>
        <end position="152"/>
    </location>
</feature>
<feature type="compositionally biased region" description="Polar residues" evidence="3">
    <location>
        <begin position="31"/>
        <end position="55"/>
    </location>
</feature>
<dbReference type="InterPro" id="IPR028816">
    <property type="entry name" value="Caprin"/>
</dbReference>
<keyword evidence="6" id="KW-1185">Reference proteome</keyword>
<keyword evidence="2" id="KW-0175">Coiled coil</keyword>
<evidence type="ECO:0000256" key="2">
    <source>
        <dbReference type="SAM" id="Coils"/>
    </source>
</evidence>
<name>A0A3M7R8J9_BRAPC</name>
<dbReference type="PANTHER" id="PTHR22922">
    <property type="entry name" value="GPI-ANCHORED PROTEIN P137"/>
    <property type="match status" value="1"/>
</dbReference>
<feature type="compositionally biased region" description="Gly residues" evidence="3">
    <location>
        <begin position="457"/>
        <end position="474"/>
    </location>
</feature>
<dbReference type="AlphaFoldDB" id="A0A3M7R8J9"/>
<feature type="compositionally biased region" description="Basic and acidic residues" evidence="3">
    <location>
        <begin position="494"/>
        <end position="503"/>
    </location>
</feature>
<feature type="compositionally biased region" description="Low complexity" evidence="3">
    <location>
        <begin position="475"/>
        <end position="493"/>
    </location>
</feature>
<evidence type="ECO:0000313" key="6">
    <source>
        <dbReference type="Proteomes" id="UP000276133"/>
    </source>
</evidence>
<feature type="compositionally biased region" description="Basic and acidic residues" evidence="3">
    <location>
        <begin position="399"/>
        <end position="429"/>
    </location>
</feature>
<reference evidence="5 6" key="1">
    <citation type="journal article" date="2018" name="Sci. Rep.">
        <title>Genomic signatures of local adaptation to the degree of environmental predictability in rotifers.</title>
        <authorList>
            <person name="Franch-Gras L."/>
            <person name="Hahn C."/>
            <person name="Garcia-Roger E.M."/>
            <person name="Carmona M.J."/>
            <person name="Serra M."/>
            <person name="Gomez A."/>
        </authorList>
    </citation>
    <scope>NUCLEOTIDE SEQUENCE [LARGE SCALE GENOMIC DNA]</scope>
    <source>
        <strain evidence="5">HYR1</strain>
    </source>
</reference>
<dbReference type="GO" id="GO:0003723">
    <property type="term" value="F:RNA binding"/>
    <property type="evidence" value="ECO:0007669"/>
    <property type="project" value="TreeGrafter"/>
</dbReference>
<evidence type="ECO:0000259" key="4">
    <source>
        <dbReference type="Pfam" id="PF18293"/>
    </source>
</evidence>
<feature type="region of interest" description="Disordered" evidence="3">
    <location>
        <begin position="1"/>
        <end position="58"/>
    </location>
</feature>
<dbReference type="EMBL" id="REGN01003934">
    <property type="protein sequence ID" value="RNA19953.1"/>
    <property type="molecule type" value="Genomic_DNA"/>
</dbReference>
<feature type="compositionally biased region" description="Polar residues" evidence="3">
    <location>
        <begin position="385"/>
        <end position="396"/>
    </location>
</feature>
<comment type="similarity">
    <text evidence="1">Belongs to the caprin family.</text>
</comment>
<dbReference type="OrthoDB" id="10062814at2759"/>
<evidence type="ECO:0000256" key="1">
    <source>
        <dbReference type="ARBA" id="ARBA00007950"/>
    </source>
</evidence>
<evidence type="ECO:0000313" key="5">
    <source>
        <dbReference type="EMBL" id="RNA19953.1"/>
    </source>
</evidence>
<dbReference type="PANTHER" id="PTHR22922:SF19">
    <property type="entry name" value="CAPRIN HOMOLOG"/>
    <property type="match status" value="1"/>
</dbReference>
<dbReference type="InterPro" id="IPR041637">
    <property type="entry name" value="Caprin-1_dimer"/>
</dbReference>
<comment type="caution">
    <text evidence="5">The sequence shown here is derived from an EMBL/GenBank/DDBJ whole genome shotgun (WGS) entry which is preliminary data.</text>
</comment>
<organism evidence="5 6">
    <name type="scientific">Brachionus plicatilis</name>
    <name type="common">Marine rotifer</name>
    <name type="synonym">Brachionus muelleri</name>
    <dbReference type="NCBI Taxonomy" id="10195"/>
    <lineage>
        <taxon>Eukaryota</taxon>
        <taxon>Metazoa</taxon>
        <taxon>Spiralia</taxon>
        <taxon>Gnathifera</taxon>
        <taxon>Rotifera</taxon>
        <taxon>Eurotatoria</taxon>
        <taxon>Monogononta</taxon>
        <taxon>Pseudotrocha</taxon>
        <taxon>Ploima</taxon>
        <taxon>Brachionidae</taxon>
        <taxon>Brachionus</taxon>
    </lineage>
</organism>
<protein>
    <submittedName>
        <fullName evidence="5">Caprin-1 isoform X1</fullName>
    </submittedName>
</protein>
<dbReference type="Proteomes" id="UP000276133">
    <property type="component" value="Unassembled WGS sequence"/>
</dbReference>
<evidence type="ECO:0000256" key="3">
    <source>
        <dbReference type="SAM" id="MobiDB-lite"/>
    </source>
</evidence>
<sequence length="503" mass="57245">MPTAESKAPVQKQKSTKVDNKIANAVAKVEQGSSGVSEQQKTSQGATTGNKTPQEQPEFIKQSLIIIEKKVRNLEKRRSKLDEYKASKTPLNEDQLLAVSKYEEVVRTLELARELEKQFISLSNDAMKQQKRQAKKEQLEREEIIKERLKEAHKINSLLETFGDENVRNNFLTESSGAIKLTEQELSMLDEFHKLIEPSEIGDNLEKSSTEAADHMLFTIEGRNKPITSFNQESTGQQVTYNDLKKLFEKILTCNYWNQEIQQPEQVQEELVEPVQPEEQNLINEVQTLNLNEQVQNEQEQQMYQNTSDEYVLVNSTDYNSENTQNAQQQQPQSKAFFSTLNPSTNINEFLQSNNEGINFLQDSEIQQEEQIHEPQLQDPEQVHAKNQSQSLGSFQNEGQREYRGGRGGHREYNGNRNYDQRRNYEQRRSGGGNFQPRGDRAERSDRGERGDNGPRNGNGGGGGGYRGGRGAFRGGFSNSGQRSGSGGNQYSRQQREQPVAHH</sequence>
<proteinExistence type="inferred from homology"/>
<feature type="compositionally biased region" description="Basic and acidic residues" evidence="3">
    <location>
        <begin position="438"/>
        <end position="453"/>
    </location>
</feature>
<dbReference type="GO" id="GO:0005737">
    <property type="term" value="C:cytoplasm"/>
    <property type="evidence" value="ECO:0007669"/>
    <property type="project" value="TreeGrafter"/>
</dbReference>
<dbReference type="STRING" id="10195.A0A3M7R8J9"/>